<evidence type="ECO:0000256" key="7">
    <source>
        <dbReference type="ARBA" id="ARBA00022763"/>
    </source>
</evidence>
<evidence type="ECO:0000256" key="11">
    <source>
        <dbReference type="ARBA" id="ARBA00023204"/>
    </source>
</evidence>
<keyword evidence="8 13" id="KW-0378">Hydrolase</keyword>
<dbReference type="InterPro" id="IPR006166">
    <property type="entry name" value="ERCC4_domain"/>
</dbReference>
<comment type="function">
    <text evidence="13">Interacts with EME1 to form a DNA structure-specific endonuclease with substrate preference for branched DNA structures with a 5'-end at the branch nick. Typical substrates include 3'-flap structures, D-loops, replication forks and nicked Holliday junctions. May be required in mitosis for the processing of stalled or collapsed replication fork intermediates. May be required in meiosis for the repair of meiosis-specific double strand breaks subsequent to single-end invasion (SEI).</text>
</comment>
<evidence type="ECO:0000256" key="5">
    <source>
        <dbReference type="ARBA" id="ARBA00022723"/>
    </source>
</evidence>
<dbReference type="FunFam" id="3.40.50.10130:FF:000003">
    <property type="entry name" value="Crossover junction endonuclease MUS81"/>
    <property type="match status" value="1"/>
</dbReference>
<evidence type="ECO:0000256" key="6">
    <source>
        <dbReference type="ARBA" id="ARBA00022759"/>
    </source>
</evidence>
<evidence type="ECO:0000256" key="8">
    <source>
        <dbReference type="ARBA" id="ARBA00022801"/>
    </source>
</evidence>
<dbReference type="InterPro" id="IPR011335">
    <property type="entry name" value="Restrct_endonuc-II-like"/>
</dbReference>
<gene>
    <name evidence="16" type="primary">ORF81332</name>
</gene>
<dbReference type="GO" id="GO:0048257">
    <property type="term" value="F:3'-flap endonuclease activity"/>
    <property type="evidence" value="ECO:0007669"/>
    <property type="project" value="TreeGrafter"/>
</dbReference>
<dbReference type="Gene3D" id="3.40.50.10130">
    <property type="match status" value="1"/>
</dbReference>
<evidence type="ECO:0000256" key="4">
    <source>
        <dbReference type="ARBA" id="ARBA00022722"/>
    </source>
</evidence>
<dbReference type="GO" id="GO:0006308">
    <property type="term" value="P:DNA catabolic process"/>
    <property type="evidence" value="ECO:0007669"/>
    <property type="project" value="UniProtKB-UniRule"/>
</dbReference>
<dbReference type="SUPFAM" id="SSF52980">
    <property type="entry name" value="Restriction endonuclease-like"/>
    <property type="match status" value="1"/>
</dbReference>
<keyword evidence="11 13" id="KW-0234">DNA repair</keyword>
<evidence type="ECO:0000256" key="2">
    <source>
        <dbReference type="ARBA" id="ARBA00004123"/>
    </source>
</evidence>
<dbReference type="GO" id="GO:0048476">
    <property type="term" value="C:Holliday junction resolvase complex"/>
    <property type="evidence" value="ECO:0007669"/>
    <property type="project" value="UniProtKB-UniRule"/>
</dbReference>
<evidence type="ECO:0000256" key="13">
    <source>
        <dbReference type="RuleBase" id="RU369042"/>
    </source>
</evidence>
<dbReference type="Gene3D" id="1.10.150.670">
    <property type="entry name" value="Crossover junction endonuclease EME1, DNA-binding domain"/>
    <property type="match status" value="1"/>
</dbReference>
<dbReference type="GO" id="GO:0005634">
    <property type="term" value="C:nucleus"/>
    <property type="evidence" value="ECO:0007669"/>
    <property type="project" value="UniProtKB-SubCell"/>
</dbReference>
<feature type="region of interest" description="Disordered" evidence="14">
    <location>
        <begin position="138"/>
        <end position="168"/>
    </location>
</feature>
<dbReference type="GO" id="GO:0008821">
    <property type="term" value="F:crossover junction DNA endonuclease activity"/>
    <property type="evidence" value="ECO:0007669"/>
    <property type="project" value="UniProtKB-UniRule"/>
</dbReference>
<dbReference type="PANTHER" id="PTHR13451:SF0">
    <property type="entry name" value="CROSSOVER JUNCTION ENDONUCLEASE MUS81"/>
    <property type="match status" value="1"/>
</dbReference>
<dbReference type="CDD" id="cd20074">
    <property type="entry name" value="XPF_nuclease_Mus81"/>
    <property type="match status" value="1"/>
</dbReference>
<organism evidence="16">
    <name type="scientific">Arion vulgaris</name>
    <dbReference type="NCBI Taxonomy" id="1028688"/>
    <lineage>
        <taxon>Eukaryota</taxon>
        <taxon>Metazoa</taxon>
        <taxon>Spiralia</taxon>
        <taxon>Lophotrochozoa</taxon>
        <taxon>Mollusca</taxon>
        <taxon>Gastropoda</taxon>
        <taxon>Heterobranchia</taxon>
        <taxon>Euthyneura</taxon>
        <taxon>Panpulmonata</taxon>
        <taxon>Eupulmonata</taxon>
        <taxon>Stylommatophora</taxon>
        <taxon>Helicina</taxon>
        <taxon>Arionoidea</taxon>
        <taxon>Arionidae</taxon>
        <taxon>Arion</taxon>
    </lineage>
</organism>
<evidence type="ECO:0000256" key="14">
    <source>
        <dbReference type="SAM" id="MobiDB-lite"/>
    </source>
</evidence>
<keyword evidence="9 13" id="KW-0460">Magnesium</keyword>
<evidence type="ECO:0000313" key="16">
    <source>
        <dbReference type="EMBL" id="CEK72166.1"/>
    </source>
</evidence>
<comment type="cofactor">
    <cofactor evidence="1 13">
        <name>Mg(2+)</name>
        <dbReference type="ChEBI" id="CHEBI:18420"/>
    </cofactor>
</comment>
<keyword evidence="10 13" id="KW-0233">DNA recombination</keyword>
<dbReference type="GO" id="GO:0046872">
    <property type="term" value="F:metal ion binding"/>
    <property type="evidence" value="ECO:0007669"/>
    <property type="project" value="UniProtKB-UniRule"/>
</dbReference>
<dbReference type="InterPro" id="IPR033309">
    <property type="entry name" value="Mus81"/>
</dbReference>
<keyword evidence="12 13" id="KW-0539">Nucleus</keyword>
<keyword evidence="6 13" id="KW-0255">Endonuclease</keyword>
<dbReference type="GO" id="GO:0003677">
    <property type="term" value="F:DNA binding"/>
    <property type="evidence" value="ECO:0007669"/>
    <property type="project" value="UniProtKB-UniRule"/>
</dbReference>
<evidence type="ECO:0000259" key="15">
    <source>
        <dbReference type="SMART" id="SM00891"/>
    </source>
</evidence>
<feature type="non-terminal residue" evidence="16">
    <location>
        <position position="1"/>
    </location>
</feature>
<dbReference type="SMART" id="SM00891">
    <property type="entry name" value="ERCC4"/>
    <property type="match status" value="1"/>
</dbReference>
<dbReference type="InterPro" id="IPR042530">
    <property type="entry name" value="EME1/EME2_C"/>
</dbReference>
<dbReference type="GO" id="GO:0031573">
    <property type="term" value="P:mitotic intra-S DNA damage checkpoint signaling"/>
    <property type="evidence" value="ECO:0007669"/>
    <property type="project" value="TreeGrafter"/>
</dbReference>
<dbReference type="Pfam" id="PF21292">
    <property type="entry name" value="EME1-MUS81_C"/>
    <property type="match status" value="1"/>
</dbReference>
<keyword evidence="5 13" id="KW-0479">Metal-binding</keyword>
<sequence>THQLHNGDVFKSGHARVLYGGHEMPSTSLSSVINNNAILVVSDEDDDYVAGQVLPARTWARYHSLSPSLSSPPVTHLFRSPSPKSSISREAKSQISAFSAKSINTDIQLLQKETNSTSKISPQYTQYSSFSSNQDAMEISDGSDDDVHQAVSKGHHGLQTKKYESEDDDELPDLVLPLSKRLAQNGYAESGLLKSLASSLVPQSSLVQSNAEKITGNKISCLPNHLQSDLDSFTNIRAKITSCSDHITSTSASMLPASNISHLKKHLDSVPTSTHSASLTKKQNCYSTHTVDVLQKDTKRSKTNQDSCENPKFVQSVQPLPASCVPSSSVEETEVDHSPLFMFQPGSFDIILCLDNREFYGSKGNSKTLLPELMKSGVQCDLRLLHVGDLLWIAKERVQHHHNERRGRELVLHYIIERKRMDDLVSSITDGRMKEQKFRLKHCGLSEPPIILIEEYGSIQNFSISEDRIKQSIVNSQVIDGFKVKRCASATDAVTYLTTMTRYLSQHYCTKTLHAVSLDRLKQLKGQQPLLLKEHFLIPFEVFNEASIKHKDLTVKEMFAKQLIQVPAVSADRARAITNVYPSFSSLMSAFDRCTNEKEKQKLLSGIKCGKHERNLGVYLSNLLCMLYAQKGGLS</sequence>
<keyword evidence="4 13" id="KW-0540">Nuclease</keyword>
<comment type="subcellular location">
    <subcellularLocation>
        <location evidence="2 13">Nucleus</location>
    </subcellularLocation>
</comment>
<protein>
    <recommendedName>
        <fullName evidence="13">Crossover junction endonuclease MUS81</fullName>
        <ecNumber evidence="13">3.1.22.-</ecNumber>
    </recommendedName>
</protein>
<dbReference type="Pfam" id="PF02732">
    <property type="entry name" value="ERCC4"/>
    <property type="match status" value="1"/>
</dbReference>
<comment type="similarity">
    <text evidence="3 13">Belongs to the XPF family.</text>
</comment>
<comment type="subunit">
    <text evidence="13">Interacts with EME1.</text>
</comment>
<dbReference type="EC" id="3.1.22.-" evidence="13"/>
<evidence type="ECO:0000256" key="10">
    <source>
        <dbReference type="ARBA" id="ARBA00023172"/>
    </source>
</evidence>
<dbReference type="GO" id="GO:0000727">
    <property type="term" value="P:double-strand break repair via break-induced replication"/>
    <property type="evidence" value="ECO:0007669"/>
    <property type="project" value="UniProtKB-UniRule"/>
</dbReference>
<keyword evidence="7 13" id="KW-0227">DNA damage</keyword>
<feature type="region of interest" description="Disordered" evidence="14">
    <location>
        <begin position="70"/>
        <end position="91"/>
    </location>
</feature>
<evidence type="ECO:0000256" key="3">
    <source>
        <dbReference type="ARBA" id="ARBA00010015"/>
    </source>
</evidence>
<dbReference type="InterPro" id="IPR047416">
    <property type="entry name" value="XPF_nuclease_Mus81"/>
</dbReference>
<dbReference type="GO" id="GO:0000712">
    <property type="term" value="P:resolution of meiotic recombination intermediates"/>
    <property type="evidence" value="ECO:0007669"/>
    <property type="project" value="TreeGrafter"/>
</dbReference>
<accession>A0A0B6ZWF6</accession>
<name>A0A0B6ZWF6_9EUPU</name>
<evidence type="ECO:0000256" key="1">
    <source>
        <dbReference type="ARBA" id="ARBA00001946"/>
    </source>
</evidence>
<reference evidence="16" key="1">
    <citation type="submission" date="2014-12" db="EMBL/GenBank/DDBJ databases">
        <title>Insight into the proteome of Arion vulgaris.</title>
        <authorList>
            <person name="Aradska J."/>
            <person name="Bulat T."/>
            <person name="Smidak R."/>
            <person name="Sarate P."/>
            <person name="Gangsoo J."/>
            <person name="Sialana F."/>
            <person name="Bilban M."/>
            <person name="Lubec G."/>
        </authorList>
    </citation>
    <scope>NUCLEOTIDE SEQUENCE</scope>
    <source>
        <tissue evidence="16">Skin</tissue>
    </source>
</reference>
<feature type="domain" description="ERCC4" evidence="15">
    <location>
        <begin position="351"/>
        <end position="457"/>
    </location>
</feature>
<dbReference type="AlphaFoldDB" id="A0A0B6ZWF6"/>
<dbReference type="PANTHER" id="PTHR13451">
    <property type="entry name" value="CLASS II CROSSOVER JUNCTION ENDONUCLEASE MUS81"/>
    <property type="match status" value="1"/>
</dbReference>
<dbReference type="EMBL" id="HACG01025301">
    <property type="protein sequence ID" value="CEK72166.1"/>
    <property type="molecule type" value="Transcribed_RNA"/>
</dbReference>
<evidence type="ECO:0000256" key="12">
    <source>
        <dbReference type="ARBA" id="ARBA00023242"/>
    </source>
</evidence>
<evidence type="ECO:0000256" key="9">
    <source>
        <dbReference type="ARBA" id="ARBA00022842"/>
    </source>
</evidence>
<proteinExistence type="inferred from homology"/>